<feature type="domain" description="Cas12f1-like TNB" evidence="6">
    <location>
        <begin position="188"/>
        <end position="254"/>
    </location>
</feature>
<evidence type="ECO:0000256" key="1">
    <source>
        <dbReference type="ARBA" id="ARBA00008761"/>
    </source>
</evidence>
<dbReference type="NCBIfam" id="TIGR01766">
    <property type="entry name" value="IS200/IS605 family accessory protein TnpB-like domain"/>
    <property type="match status" value="1"/>
</dbReference>
<sequence length="285" mass="32653">MRQISKKVGQVKLPKLKIVRFTKTREIEGEIKNVTISKKCSNYFISFNCKLDIAEPKEKKQSEIGIDRGIKIFAQCSDKTAIYSVSPLKKNLVKLARLQRRLAKKKKFSSNWRKTKTKINKLYYHISNVRKDFLHKTSTQLAKSHSLIVMEDLKVKNMTKSIKDTIENPGNNVKAKSGLNRAILDQRWSTFKDFLSYKMYWYGGDLIFINPKNTSITCSICSHIAKENRKSLTKFECVKCYHTENADLNASKNILAEGHSVIACGVEALVSTVKQELQTRKPITV</sequence>
<dbReference type="Pfam" id="PF01385">
    <property type="entry name" value="OrfB_IS605"/>
    <property type="match status" value="1"/>
</dbReference>
<comment type="similarity">
    <text evidence="1">In the C-terminal section; belongs to the transposase 35 family.</text>
</comment>
<evidence type="ECO:0000259" key="6">
    <source>
        <dbReference type="Pfam" id="PF07282"/>
    </source>
</evidence>
<dbReference type="AlphaFoldDB" id="X1BN62"/>
<name>X1BN62_9ZZZZ</name>
<evidence type="ECO:0000256" key="3">
    <source>
        <dbReference type="ARBA" id="ARBA00023125"/>
    </source>
</evidence>
<dbReference type="Pfam" id="PF07282">
    <property type="entry name" value="Cas12f1-like_TNB"/>
    <property type="match status" value="1"/>
</dbReference>
<accession>X1BN62</accession>
<dbReference type="GO" id="GO:0003677">
    <property type="term" value="F:DNA binding"/>
    <property type="evidence" value="ECO:0007669"/>
    <property type="project" value="UniProtKB-KW"/>
</dbReference>
<dbReference type="NCBIfam" id="NF040570">
    <property type="entry name" value="guided_TnpB"/>
    <property type="match status" value="1"/>
</dbReference>
<organism evidence="7">
    <name type="scientific">marine sediment metagenome</name>
    <dbReference type="NCBI Taxonomy" id="412755"/>
    <lineage>
        <taxon>unclassified sequences</taxon>
        <taxon>metagenomes</taxon>
        <taxon>ecological metagenomes</taxon>
    </lineage>
</organism>
<comment type="caution">
    <text evidence="7">The sequence shown here is derived from an EMBL/GenBank/DDBJ whole genome shotgun (WGS) entry which is preliminary data.</text>
</comment>
<evidence type="ECO:0000256" key="4">
    <source>
        <dbReference type="ARBA" id="ARBA00023172"/>
    </source>
</evidence>
<evidence type="ECO:0000256" key="2">
    <source>
        <dbReference type="ARBA" id="ARBA00022578"/>
    </source>
</evidence>
<evidence type="ECO:0000259" key="5">
    <source>
        <dbReference type="Pfam" id="PF01385"/>
    </source>
</evidence>
<dbReference type="InterPro" id="IPR010095">
    <property type="entry name" value="Cas12f1-like_TNB"/>
</dbReference>
<dbReference type="GO" id="GO:0006310">
    <property type="term" value="P:DNA recombination"/>
    <property type="evidence" value="ECO:0007669"/>
    <property type="project" value="UniProtKB-KW"/>
</dbReference>
<feature type="domain" description="Probable transposase IS891/IS1136/IS1341" evidence="5">
    <location>
        <begin position="49"/>
        <end position="160"/>
    </location>
</feature>
<dbReference type="InterPro" id="IPR001959">
    <property type="entry name" value="Transposase"/>
</dbReference>
<keyword evidence="4" id="KW-0233">DNA recombination</keyword>
<protein>
    <recommendedName>
        <fullName evidence="8">Transposase IS891/IS1136/IS1341 domain-containing protein</fullName>
    </recommendedName>
</protein>
<reference evidence="7" key="1">
    <citation type="journal article" date="2014" name="Front. Microbiol.">
        <title>High frequency of phylogenetically diverse reductive dehalogenase-homologous genes in deep subseafloor sedimentary metagenomes.</title>
        <authorList>
            <person name="Kawai M."/>
            <person name="Futagami T."/>
            <person name="Toyoda A."/>
            <person name="Takaki Y."/>
            <person name="Nishi S."/>
            <person name="Hori S."/>
            <person name="Arai W."/>
            <person name="Tsubouchi T."/>
            <person name="Morono Y."/>
            <person name="Uchiyama I."/>
            <person name="Ito T."/>
            <person name="Fujiyama A."/>
            <person name="Inagaki F."/>
            <person name="Takami H."/>
        </authorList>
    </citation>
    <scope>NUCLEOTIDE SEQUENCE</scope>
    <source>
        <strain evidence="7">Expedition CK06-06</strain>
    </source>
</reference>
<keyword evidence="3" id="KW-0238">DNA-binding</keyword>
<dbReference type="GO" id="GO:0032196">
    <property type="term" value="P:transposition"/>
    <property type="evidence" value="ECO:0007669"/>
    <property type="project" value="UniProtKB-KW"/>
</dbReference>
<gene>
    <name evidence="7" type="ORF">S01H4_02561</name>
</gene>
<proteinExistence type="inferred from homology"/>
<dbReference type="EMBL" id="BART01000565">
    <property type="protein sequence ID" value="GAG73551.1"/>
    <property type="molecule type" value="Genomic_DNA"/>
</dbReference>
<keyword evidence="2" id="KW-0815">Transposition</keyword>
<evidence type="ECO:0000313" key="7">
    <source>
        <dbReference type="EMBL" id="GAG73551.1"/>
    </source>
</evidence>
<evidence type="ECO:0008006" key="8">
    <source>
        <dbReference type="Google" id="ProtNLM"/>
    </source>
</evidence>